<reference evidence="1" key="2">
    <citation type="submission" date="2018-03" db="EMBL/GenBank/DDBJ databases">
        <title>The Triticum urartu genome reveals the dynamic nature of wheat genome evolution.</title>
        <authorList>
            <person name="Ling H."/>
            <person name="Ma B."/>
            <person name="Shi X."/>
            <person name="Liu H."/>
            <person name="Dong L."/>
            <person name="Sun H."/>
            <person name="Cao Y."/>
            <person name="Gao Q."/>
            <person name="Zheng S."/>
            <person name="Li Y."/>
            <person name="Yu Y."/>
            <person name="Du H."/>
            <person name="Qi M."/>
            <person name="Li Y."/>
            <person name="Yu H."/>
            <person name="Cui Y."/>
            <person name="Wang N."/>
            <person name="Chen C."/>
            <person name="Wu H."/>
            <person name="Zhao Y."/>
            <person name="Zhang J."/>
            <person name="Li Y."/>
            <person name="Zhou W."/>
            <person name="Zhang B."/>
            <person name="Hu W."/>
            <person name="Eijk M."/>
            <person name="Tang J."/>
            <person name="Witsenboer H."/>
            <person name="Zhao S."/>
            <person name="Li Z."/>
            <person name="Zhang A."/>
            <person name="Wang D."/>
            <person name="Liang C."/>
        </authorList>
    </citation>
    <scope>NUCLEOTIDE SEQUENCE [LARGE SCALE GENOMIC DNA]</scope>
    <source>
        <strain evidence="1">cv. G1812</strain>
    </source>
</reference>
<dbReference type="Gramene" id="TuG1812G0600002439.01.T01">
    <property type="protein sequence ID" value="TuG1812G0600002439.01.T01"/>
    <property type="gene ID" value="TuG1812G0600002439.01"/>
</dbReference>
<proteinExistence type="predicted"/>
<reference evidence="2" key="1">
    <citation type="journal article" date="2013" name="Nature">
        <title>Draft genome of the wheat A-genome progenitor Triticum urartu.</title>
        <authorList>
            <person name="Ling H.Q."/>
            <person name="Zhao S."/>
            <person name="Liu D."/>
            <person name="Wang J."/>
            <person name="Sun H."/>
            <person name="Zhang C."/>
            <person name="Fan H."/>
            <person name="Li D."/>
            <person name="Dong L."/>
            <person name="Tao Y."/>
            <person name="Gao C."/>
            <person name="Wu H."/>
            <person name="Li Y."/>
            <person name="Cui Y."/>
            <person name="Guo X."/>
            <person name="Zheng S."/>
            <person name="Wang B."/>
            <person name="Yu K."/>
            <person name="Liang Q."/>
            <person name="Yang W."/>
            <person name="Lou X."/>
            <person name="Chen J."/>
            <person name="Feng M."/>
            <person name="Jian J."/>
            <person name="Zhang X."/>
            <person name="Luo G."/>
            <person name="Jiang Y."/>
            <person name="Liu J."/>
            <person name="Wang Z."/>
            <person name="Sha Y."/>
            <person name="Zhang B."/>
            <person name="Wu H."/>
            <person name="Tang D."/>
            <person name="Shen Q."/>
            <person name="Xue P."/>
            <person name="Zou S."/>
            <person name="Wang X."/>
            <person name="Liu X."/>
            <person name="Wang F."/>
            <person name="Yang Y."/>
            <person name="An X."/>
            <person name="Dong Z."/>
            <person name="Zhang K."/>
            <person name="Zhang X."/>
            <person name="Luo M.C."/>
            <person name="Dvorak J."/>
            <person name="Tong Y."/>
            <person name="Wang J."/>
            <person name="Yang H."/>
            <person name="Li Z."/>
            <person name="Wang D."/>
            <person name="Zhang A."/>
            <person name="Wang J."/>
        </authorList>
    </citation>
    <scope>NUCLEOTIDE SEQUENCE</scope>
    <source>
        <strain evidence="2">cv. G1812</strain>
    </source>
</reference>
<reference evidence="1" key="3">
    <citation type="submission" date="2022-06" db="UniProtKB">
        <authorList>
            <consortium name="EnsemblPlants"/>
        </authorList>
    </citation>
    <scope>IDENTIFICATION</scope>
</reference>
<organism evidence="1 2">
    <name type="scientific">Triticum urartu</name>
    <name type="common">Red wild einkorn</name>
    <name type="synonym">Crithodium urartu</name>
    <dbReference type="NCBI Taxonomy" id="4572"/>
    <lineage>
        <taxon>Eukaryota</taxon>
        <taxon>Viridiplantae</taxon>
        <taxon>Streptophyta</taxon>
        <taxon>Embryophyta</taxon>
        <taxon>Tracheophyta</taxon>
        <taxon>Spermatophyta</taxon>
        <taxon>Magnoliopsida</taxon>
        <taxon>Liliopsida</taxon>
        <taxon>Poales</taxon>
        <taxon>Poaceae</taxon>
        <taxon>BOP clade</taxon>
        <taxon>Pooideae</taxon>
        <taxon>Triticodae</taxon>
        <taxon>Triticeae</taxon>
        <taxon>Triticinae</taxon>
        <taxon>Triticum</taxon>
    </lineage>
</organism>
<keyword evidence="2" id="KW-1185">Reference proteome</keyword>
<evidence type="ECO:0000313" key="2">
    <source>
        <dbReference type="Proteomes" id="UP000015106"/>
    </source>
</evidence>
<dbReference type="Proteomes" id="UP000015106">
    <property type="component" value="Chromosome 6"/>
</dbReference>
<sequence length="118" mass="12979">MRVRFRRVFSFYSRFCLCSSARSREQCATPPMCFIHGHLARSPRAGQLCARPPWVGRWTARHMASGGARAAPHAAPSCTGFAPCAARLALPCSSGARMDMQCGNMCEGEKKDIIVFLK</sequence>
<evidence type="ECO:0000313" key="1">
    <source>
        <dbReference type="EnsemblPlants" id="TuG1812G0600002439.01.T01"/>
    </source>
</evidence>
<protein>
    <submittedName>
        <fullName evidence="1">Uncharacterized protein</fullName>
    </submittedName>
</protein>
<name>A0A8R7US21_TRIUA</name>
<dbReference type="EnsemblPlants" id="TuG1812G0600002439.01.T01">
    <property type="protein sequence ID" value="TuG1812G0600002439.01.T01"/>
    <property type="gene ID" value="TuG1812G0600002439.01"/>
</dbReference>
<dbReference type="AlphaFoldDB" id="A0A8R7US21"/>
<accession>A0A8R7US21</accession>